<organism evidence="2 3">
    <name type="scientific">Microbacterium pumilum</name>
    <dbReference type="NCBI Taxonomy" id="344165"/>
    <lineage>
        <taxon>Bacteria</taxon>
        <taxon>Bacillati</taxon>
        <taxon>Actinomycetota</taxon>
        <taxon>Actinomycetes</taxon>
        <taxon>Micrococcales</taxon>
        <taxon>Microbacteriaceae</taxon>
        <taxon>Microbacterium</taxon>
    </lineage>
</organism>
<dbReference type="Proteomes" id="UP001500326">
    <property type="component" value="Unassembled WGS sequence"/>
</dbReference>
<dbReference type="Gene3D" id="3.10.310.70">
    <property type="match status" value="1"/>
</dbReference>
<dbReference type="Gene3D" id="2.30.40.10">
    <property type="entry name" value="Urease, subunit C, domain 1"/>
    <property type="match status" value="1"/>
</dbReference>
<name>A0ABN2S7N0_9MICO</name>
<protein>
    <submittedName>
        <fullName evidence="2">Amidohydrolase</fullName>
    </submittedName>
</protein>
<dbReference type="Pfam" id="PF07969">
    <property type="entry name" value="Amidohydro_3"/>
    <property type="match status" value="1"/>
</dbReference>
<evidence type="ECO:0000313" key="3">
    <source>
        <dbReference type="Proteomes" id="UP001500326"/>
    </source>
</evidence>
<keyword evidence="3" id="KW-1185">Reference proteome</keyword>
<sequence>MPHADLVFSGGPVFTADTVRSRASAVAVTDGRIVAVGGDDVRALIGPSTEVVDLGGRMLVPGFQDAHVHPVSGGLELLRCDLNAGSTEEGYLQIIAAYAAAHPHDEWILGGGWGMSAFPGGTPTAASLDRVLPDRPAFLPNRDGHGAWVNSTALRLAGIDRHTPDPADGRIERDGDGMPTGTLHEGAMSLVNRLLPKTTVDVLTQALLRGQEYLHSYGITAWQDAIIGEYADLIDAAPAYLRAAADGTLTARVVGAIWWDRARGLEQIPSILERRERYRGGRFAATSVKIMQDGVAENFTAAMLEPYHDGHGHFTDNSGISFVPPEILTEAVPRLDAEGIQVHFHAIGDRAVRECLDAVEAAIARNGRGDNRHHIAHIQVVHPEDIARFRRLGVAANMQSLWAALEPQMVDLTLPFLGSPRDAWQYPFGDLQRSGAVLAAGSDWSVSTPNPLAAIHVAVNRRSAPGYEEGEYDAFLPEQSIDLATSLTAYTAGSAWVNHLDADTGTIETGKYADLAVLDRDPFDGPADQIGATRVLQTFVEGARVYAAPDA</sequence>
<dbReference type="RefSeq" id="WP_344059936.1">
    <property type="nucleotide sequence ID" value="NZ_BAAAOH010000001.1"/>
</dbReference>
<dbReference type="Gene3D" id="3.20.20.140">
    <property type="entry name" value="Metal-dependent hydrolases"/>
    <property type="match status" value="1"/>
</dbReference>
<dbReference type="InterPro" id="IPR013108">
    <property type="entry name" value="Amidohydro_3"/>
</dbReference>
<gene>
    <name evidence="2" type="ORF">GCM10009777_14430</name>
</gene>
<dbReference type="InterPro" id="IPR033932">
    <property type="entry name" value="YtcJ-like"/>
</dbReference>
<accession>A0ABN2S7N0</accession>
<evidence type="ECO:0000259" key="1">
    <source>
        <dbReference type="Pfam" id="PF07969"/>
    </source>
</evidence>
<dbReference type="SUPFAM" id="SSF51338">
    <property type="entry name" value="Composite domain of metallo-dependent hydrolases"/>
    <property type="match status" value="1"/>
</dbReference>
<feature type="domain" description="Amidohydrolase 3" evidence="1">
    <location>
        <begin position="50"/>
        <end position="546"/>
    </location>
</feature>
<dbReference type="InterPro" id="IPR032466">
    <property type="entry name" value="Metal_Hydrolase"/>
</dbReference>
<reference evidence="2 3" key="1">
    <citation type="journal article" date="2019" name="Int. J. Syst. Evol. Microbiol.">
        <title>The Global Catalogue of Microorganisms (GCM) 10K type strain sequencing project: providing services to taxonomists for standard genome sequencing and annotation.</title>
        <authorList>
            <consortium name="The Broad Institute Genomics Platform"/>
            <consortium name="The Broad Institute Genome Sequencing Center for Infectious Disease"/>
            <person name="Wu L."/>
            <person name="Ma J."/>
        </authorList>
    </citation>
    <scope>NUCLEOTIDE SEQUENCE [LARGE SCALE GENOMIC DNA]</scope>
    <source>
        <strain evidence="2 3">JCM 14902</strain>
    </source>
</reference>
<dbReference type="SUPFAM" id="SSF51556">
    <property type="entry name" value="Metallo-dependent hydrolases"/>
    <property type="match status" value="1"/>
</dbReference>
<evidence type="ECO:0000313" key="2">
    <source>
        <dbReference type="EMBL" id="GAA1981886.1"/>
    </source>
</evidence>
<comment type="caution">
    <text evidence="2">The sequence shown here is derived from an EMBL/GenBank/DDBJ whole genome shotgun (WGS) entry which is preliminary data.</text>
</comment>
<dbReference type="InterPro" id="IPR011059">
    <property type="entry name" value="Metal-dep_hydrolase_composite"/>
</dbReference>
<dbReference type="EMBL" id="BAAAOH010000001">
    <property type="protein sequence ID" value="GAA1981886.1"/>
    <property type="molecule type" value="Genomic_DNA"/>
</dbReference>
<proteinExistence type="predicted"/>
<dbReference type="CDD" id="cd01300">
    <property type="entry name" value="YtcJ_like"/>
    <property type="match status" value="1"/>
</dbReference>
<dbReference type="PANTHER" id="PTHR22642">
    <property type="entry name" value="IMIDAZOLONEPROPIONASE"/>
    <property type="match status" value="1"/>
</dbReference>
<dbReference type="PANTHER" id="PTHR22642:SF2">
    <property type="entry name" value="PROTEIN LONG AFTER FAR-RED 3"/>
    <property type="match status" value="1"/>
</dbReference>